<gene>
    <name evidence="1" type="ORF">SCLCIDRAFT_1222970</name>
</gene>
<evidence type="ECO:0000313" key="2">
    <source>
        <dbReference type="Proteomes" id="UP000053989"/>
    </source>
</evidence>
<protein>
    <submittedName>
        <fullName evidence="1">Uncharacterized protein</fullName>
    </submittedName>
</protein>
<dbReference type="AlphaFoldDB" id="A0A0C3DAX0"/>
<dbReference type="HOGENOM" id="CLU_2905476_0_0_1"/>
<accession>A0A0C3DAX0</accession>
<keyword evidence="2" id="KW-1185">Reference proteome</keyword>
<reference evidence="2" key="2">
    <citation type="submission" date="2015-01" db="EMBL/GenBank/DDBJ databases">
        <title>Evolutionary Origins and Diversification of the Mycorrhizal Mutualists.</title>
        <authorList>
            <consortium name="DOE Joint Genome Institute"/>
            <consortium name="Mycorrhizal Genomics Consortium"/>
            <person name="Kohler A."/>
            <person name="Kuo A."/>
            <person name="Nagy L.G."/>
            <person name="Floudas D."/>
            <person name="Copeland A."/>
            <person name="Barry K.W."/>
            <person name="Cichocki N."/>
            <person name="Veneault-Fourrey C."/>
            <person name="LaButti K."/>
            <person name="Lindquist E.A."/>
            <person name="Lipzen A."/>
            <person name="Lundell T."/>
            <person name="Morin E."/>
            <person name="Murat C."/>
            <person name="Riley R."/>
            <person name="Ohm R."/>
            <person name="Sun H."/>
            <person name="Tunlid A."/>
            <person name="Henrissat B."/>
            <person name="Grigoriev I.V."/>
            <person name="Hibbett D.S."/>
            <person name="Martin F."/>
        </authorList>
    </citation>
    <scope>NUCLEOTIDE SEQUENCE [LARGE SCALE GENOMIC DNA]</scope>
    <source>
        <strain evidence="2">Foug A</strain>
    </source>
</reference>
<organism evidence="1 2">
    <name type="scientific">Scleroderma citrinum Foug A</name>
    <dbReference type="NCBI Taxonomy" id="1036808"/>
    <lineage>
        <taxon>Eukaryota</taxon>
        <taxon>Fungi</taxon>
        <taxon>Dikarya</taxon>
        <taxon>Basidiomycota</taxon>
        <taxon>Agaricomycotina</taxon>
        <taxon>Agaricomycetes</taxon>
        <taxon>Agaricomycetidae</taxon>
        <taxon>Boletales</taxon>
        <taxon>Sclerodermatineae</taxon>
        <taxon>Sclerodermataceae</taxon>
        <taxon>Scleroderma</taxon>
    </lineage>
</organism>
<sequence>MLAACTCHVEALVERNEVMLVASSCTYLHGRELDFGIAHSLETAENEPDACKERVRNMCNGA</sequence>
<dbReference type="InParanoid" id="A0A0C3DAX0"/>
<reference evidence="1 2" key="1">
    <citation type="submission" date="2014-04" db="EMBL/GenBank/DDBJ databases">
        <authorList>
            <consortium name="DOE Joint Genome Institute"/>
            <person name="Kuo A."/>
            <person name="Kohler A."/>
            <person name="Nagy L.G."/>
            <person name="Floudas D."/>
            <person name="Copeland A."/>
            <person name="Barry K.W."/>
            <person name="Cichocki N."/>
            <person name="Veneault-Fourrey C."/>
            <person name="LaButti K."/>
            <person name="Lindquist E.A."/>
            <person name="Lipzen A."/>
            <person name="Lundell T."/>
            <person name="Morin E."/>
            <person name="Murat C."/>
            <person name="Sun H."/>
            <person name="Tunlid A."/>
            <person name="Henrissat B."/>
            <person name="Grigoriev I.V."/>
            <person name="Hibbett D.S."/>
            <person name="Martin F."/>
            <person name="Nordberg H.P."/>
            <person name="Cantor M.N."/>
            <person name="Hua S.X."/>
        </authorList>
    </citation>
    <scope>NUCLEOTIDE SEQUENCE [LARGE SCALE GENOMIC DNA]</scope>
    <source>
        <strain evidence="1 2">Foug A</strain>
    </source>
</reference>
<dbReference type="EMBL" id="KN822185">
    <property type="protein sequence ID" value="KIM53246.1"/>
    <property type="molecule type" value="Genomic_DNA"/>
</dbReference>
<dbReference type="Proteomes" id="UP000053989">
    <property type="component" value="Unassembled WGS sequence"/>
</dbReference>
<evidence type="ECO:0000313" key="1">
    <source>
        <dbReference type="EMBL" id="KIM53246.1"/>
    </source>
</evidence>
<proteinExistence type="predicted"/>
<name>A0A0C3DAX0_9AGAM</name>